<keyword evidence="5 6" id="KW-0472">Membrane</keyword>
<gene>
    <name evidence="8" type="primary">ndhD1_1</name>
    <name evidence="8" type="ORF">SDC9_04093</name>
</gene>
<evidence type="ECO:0000256" key="4">
    <source>
        <dbReference type="ARBA" id="ARBA00022989"/>
    </source>
</evidence>
<feature type="transmembrane region" description="Helical" evidence="6">
    <location>
        <begin position="312"/>
        <end position="334"/>
    </location>
</feature>
<keyword evidence="4 6" id="KW-1133">Transmembrane helix</keyword>
<dbReference type="PANTHER" id="PTHR43507:SF4">
    <property type="entry name" value="PROTON-TRANSLOCATING NADH-QUINONE OXIDOREDUCTASE, CHAIN M"/>
    <property type="match status" value="1"/>
</dbReference>
<sequence>MANFPLLTAILLTPICGILVLFFLPREANKMMKMIAAVTMAVALGLTVYAYWAYDVALAGMQFTEDIPWVADLGVHYALGVDGISLPLLLLTMLVGFSTVFVSWNVNERPKEFFIQLLVLVVGAAGTFVTQDLLIFLLFYELWVIPTYIMTVVWGSDKRVTKEYAGMKLTIYLLIGSAFLLAGVVALYLNAYPAGLRTFSMEALAQAHALGNLSEHVQIVVFFLLLIGFGSTLSMWPLYSWAPDGYAAAPTGVSMLHAGVLKKVGGYGLIRVGLLVLPLGAKFWAPFIALVAVVNILYAAFITLVQKDLKYLVGYSSISHMGYVLIGFAALNVISIDGAVANMFAHGVMCALFFALIGQVYDKTQTRHIPDLGGLAHQMPRVATGLMIAGMSSLGLPGLVGFIPEFTIFVGAFKEYPFYTLLAISGIVFTALYILRVLANVLFGPRREEFDACRDVSGVELIPLVVLGTVLVVFGVFPQLLMGMVNSGVEPLMPLLNQLHAAPTLLGGVFQ</sequence>
<feature type="transmembrane region" description="Helical" evidence="6">
    <location>
        <begin position="416"/>
        <end position="435"/>
    </location>
</feature>
<keyword evidence="3 6" id="KW-0812">Transmembrane</keyword>
<evidence type="ECO:0000256" key="2">
    <source>
        <dbReference type="ARBA" id="ARBA00009025"/>
    </source>
</evidence>
<feature type="transmembrane region" description="Helical" evidence="6">
    <location>
        <begin position="113"/>
        <end position="129"/>
    </location>
</feature>
<dbReference type="GO" id="GO:0015990">
    <property type="term" value="P:electron transport coupled proton transport"/>
    <property type="evidence" value="ECO:0007669"/>
    <property type="project" value="TreeGrafter"/>
</dbReference>
<reference evidence="8" key="1">
    <citation type="submission" date="2019-08" db="EMBL/GenBank/DDBJ databases">
        <authorList>
            <person name="Kucharzyk K."/>
            <person name="Murdoch R.W."/>
            <person name="Higgins S."/>
            <person name="Loffler F."/>
        </authorList>
    </citation>
    <scope>NUCLEOTIDE SEQUENCE</scope>
</reference>
<feature type="transmembrane region" description="Helical" evidence="6">
    <location>
        <begin position="36"/>
        <end position="54"/>
    </location>
</feature>
<dbReference type="EMBL" id="VSSQ01000007">
    <property type="protein sequence ID" value="MPL58559.1"/>
    <property type="molecule type" value="Genomic_DNA"/>
</dbReference>
<feature type="domain" description="NADH:quinone oxidoreductase/Mrp antiporter transmembrane" evidence="7">
    <location>
        <begin position="131"/>
        <end position="430"/>
    </location>
</feature>
<feature type="transmembrane region" description="Helical" evidence="6">
    <location>
        <begin position="283"/>
        <end position="305"/>
    </location>
</feature>
<dbReference type="EC" id="1.6.5.-" evidence="8"/>
<evidence type="ECO:0000256" key="6">
    <source>
        <dbReference type="SAM" id="Phobius"/>
    </source>
</evidence>
<name>A0A644SV42_9ZZZZ</name>
<dbReference type="InterPro" id="IPR001750">
    <property type="entry name" value="ND/Mrp_TM"/>
</dbReference>
<dbReference type="InterPro" id="IPR003918">
    <property type="entry name" value="NADH_UbQ_OxRdtase"/>
</dbReference>
<dbReference type="GO" id="GO:0003954">
    <property type="term" value="F:NADH dehydrogenase activity"/>
    <property type="evidence" value="ECO:0007669"/>
    <property type="project" value="TreeGrafter"/>
</dbReference>
<dbReference type="GO" id="GO:0048039">
    <property type="term" value="F:ubiquinone binding"/>
    <property type="evidence" value="ECO:0007669"/>
    <property type="project" value="TreeGrafter"/>
</dbReference>
<dbReference type="AlphaFoldDB" id="A0A644SV42"/>
<feature type="transmembrane region" description="Helical" evidence="6">
    <location>
        <begin position="382"/>
        <end position="404"/>
    </location>
</feature>
<evidence type="ECO:0000256" key="1">
    <source>
        <dbReference type="ARBA" id="ARBA00004141"/>
    </source>
</evidence>
<proteinExistence type="inferred from homology"/>
<dbReference type="InterPro" id="IPR010227">
    <property type="entry name" value="NADH_Q_OxRdtase_chainM/4"/>
</dbReference>
<feature type="transmembrane region" description="Helical" evidence="6">
    <location>
        <begin position="6"/>
        <end position="24"/>
    </location>
</feature>
<organism evidence="8">
    <name type="scientific">bioreactor metagenome</name>
    <dbReference type="NCBI Taxonomy" id="1076179"/>
    <lineage>
        <taxon>unclassified sequences</taxon>
        <taxon>metagenomes</taxon>
        <taxon>ecological metagenomes</taxon>
    </lineage>
</organism>
<evidence type="ECO:0000259" key="7">
    <source>
        <dbReference type="Pfam" id="PF00361"/>
    </source>
</evidence>
<protein>
    <submittedName>
        <fullName evidence="8">NAD(P)H-quinone oxidoreductase chain 4 1</fullName>
        <ecNumber evidence="8">1.6.5.-</ecNumber>
    </submittedName>
</protein>
<dbReference type="NCBIfam" id="TIGR01972">
    <property type="entry name" value="NDH_I_M"/>
    <property type="match status" value="1"/>
</dbReference>
<feature type="transmembrane region" description="Helical" evidence="6">
    <location>
        <begin position="340"/>
        <end position="361"/>
    </location>
</feature>
<feature type="transmembrane region" description="Helical" evidence="6">
    <location>
        <begin position="169"/>
        <end position="189"/>
    </location>
</feature>
<feature type="transmembrane region" description="Helical" evidence="6">
    <location>
        <begin position="456"/>
        <end position="477"/>
    </location>
</feature>
<dbReference type="GO" id="GO:0016020">
    <property type="term" value="C:membrane"/>
    <property type="evidence" value="ECO:0007669"/>
    <property type="project" value="UniProtKB-SubCell"/>
</dbReference>
<evidence type="ECO:0000256" key="3">
    <source>
        <dbReference type="ARBA" id="ARBA00022692"/>
    </source>
</evidence>
<accession>A0A644SV42</accession>
<dbReference type="GO" id="GO:0042773">
    <property type="term" value="P:ATP synthesis coupled electron transport"/>
    <property type="evidence" value="ECO:0007669"/>
    <property type="project" value="InterPro"/>
</dbReference>
<evidence type="ECO:0000313" key="8">
    <source>
        <dbReference type="EMBL" id="MPL58559.1"/>
    </source>
</evidence>
<feature type="transmembrane region" description="Helical" evidence="6">
    <location>
        <begin position="135"/>
        <end position="157"/>
    </location>
</feature>
<feature type="transmembrane region" description="Helical" evidence="6">
    <location>
        <begin position="219"/>
        <end position="239"/>
    </location>
</feature>
<comment type="similarity">
    <text evidence="2">Belongs to the complex I subunit 4 family.</text>
</comment>
<evidence type="ECO:0000256" key="5">
    <source>
        <dbReference type="ARBA" id="ARBA00023136"/>
    </source>
</evidence>
<dbReference type="PANTHER" id="PTHR43507">
    <property type="entry name" value="NADH-UBIQUINONE OXIDOREDUCTASE CHAIN 4"/>
    <property type="match status" value="1"/>
</dbReference>
<dbReference type="PRINTS" id="PR01437">
    <property type="entry name" value="NUOXDRDTASE4"/>
</dbReference>
<comment type="caution">
    <text evidence="8">The sequence shown here is derived from an EMBL/GenBank/DDBJ whole genome shotgun (WGS) entry which is preliminary data.</text>
</comment>
<keyword evidence="8" id="KW-0560">Oxidoreductase</keyword>
<feature type="transmembrane region" description="Helical" evidence="6">
    <location>
        <begin position="84"/>
        <end position="106"/>
    </location>
</feature>
<comment type="subcellular location">
    <subcellularLocation>
        <location evidence="1">Membrane</location>
        <topology evidence="1">Multi-pass membrane protein</topology>
    </subcellularLocation>
</comment>
<dbReference type="GO" id="GO:0008137">
    <property type="term" value="F:NADH dehydrogenase (ubiquinone) activity"/>
    <property type="evidence" value="ECO:0007669"/>
    <property type="project" value="InterPro"/>
</dbReference>
<dbReference type="Pfam" id="PF00361">
    <property type="entry name" value="Proton_antipo_M"/>
    <property type="match status" value="1"/>
</dbReference>